<proteinExistence type="predicted"/>
<dbReference type="SUPFAM" id="SSF81383">
    <property type="entry name" value="F-box domain"/>
    <property type="match status" value="1"/>
</dbReference>
<dbReference type="RefSeq" id="XP_062627667.1">
    <property type="nucleotide sequence ID" value="XM_062771683.1"/>
</dbReference>
<protein>
    <recommendedName>
        <fullName evidence="2">F-box domain-containing protein</fullName>
    </recommendedName>
</protein>
<reference evidence="3" key="1">
    <citation type="submission" date="2023-10" db="EMBL/GenBank/DDBJ databases">
        <authorList>
            <person name="Noh H."/>
        </authorList>
    </citation>
    <scope>NUCLEOTIDE SEQUENCE</scope>
    <source>
        <strain evidence="3">DUCC4014</strain>
    </source>
</reference>
<sequence length="536" mass="59458">MSLFPRVAVPAAPTAAHTGATTTTQRTPSDPLASLGVDIFLNIADQMNTVELVTASQVCKAWRGTLLSSTESWRRACRRSKVEQGEPPIPNVGGWDDFGLTHKIAIVHARIEQAWETRPRTALERRPFPSPTHVQVDSVSGTILACAGNQWTIYDSCSLERLVTFNVSNAPRHHIGLCNGVLVYPALRPPEDGFPAYWTFFIVKVERDHPNPLLRPVQLLPDTAGVMSRPDGAWGGWTLAAGGWAQPPWFVCAQEEALSTHLYVRSWDGDKLGPAVRYTHTLRHVQPFLHLRLPIFQQGHHMFLYQDRAVVYRHPPEDSPNDPCRRIATWPPPTGPLTSMAFQINKAIYNKDGLCILTRFASSVSVRGVRAGSVGFQVAMGNKTGTARGAKLACHNDRDLIVAVWRTCVLVLMGFHATTAHLLTLPDAERASYLAKRTVLLEFQHYVKDITTYGDRFAVALSDGNIVIVDSRKIAAAVASPQAELRCLVLSDLYTPRDSNILHNDGGRVNSKLLMDARALYIVDHRQNKLTAYKFF</sequence>
<dbReference type="InterPro" id="IPR001810">
    <property type="entry name" value="F-box_dom"/>
</dbReference>
<evidence type="ECO:0000313" key="4">
    <source>
        <dbReference type="Proteomes" id="UP000827549"/>
    </source>
</evidence>
<name>A0AAF0Y7R6_9TREE</name>
<dbReference type="PROSITE" id="PS50181">
    <property type="entry name" value="FBOX"/>
    <property type="match status" value="1"/>
</dbReference>
<accession>A0AAF0Y7R6</accession>
<evidence type="ECO:0000259" key="2">
    <source>
        <dbReference type="PROSITE" id="PS50181"/>
    </source>
</evidence>
<feature type="domain" description="F-box" evidence="2">
    <location>
        <begin position="29"/>
        <end position="76"/>
    </location>
</feature>
<dbReference type="AlphaFoldDB" id="A0AAF0Y7R6"/>
<dbReference type="InterPro" id="IPR036047">
    <property type="entry name" value="F-box-like_dom_sf"/>
</dbReference>
<dbReference type="Proteomes" id="UP000827549">
    <property type="component" value="Chromosome 3"/>
</dbReference>
<dbReference type="Pfam" id="PF00646">
    <property type="entry name" value="F-box"/>
    <property type="match status" value="1"/>
</dbReference>
<dbReference type="GeneID" id="87808388"/>
<dbReference type="EMBL" id="CP086716">
    <property type="protein sequence ID" value="WOO81635.1"/>
    <property type="molecule type" value="Genomic_DNA"/>
</dbReference>
<keyword evidence="4" id="KW-1185">Reference proteome</keyword>
<feature type="compositionally biased region" description="Low complexity" evidence="1">
    <location>
        <begin position="7"/>
        <end position="24"/>
    </location>
</feature>
<feature type="region of interest" description="Disordered" evidence="1">
    <location>
        <begin position="1"/>
        <end position="29"/>
    </location>
</feature>
<evidence type="ECO:0000256" key="1">
    <source>
        <dbReference type="SAM" id="MobiDB-lite"/>
    </source>
</evidence>
<organism evidence="3 4">
    <name type="scientific">Vanrija pseudolonga</name>
    <dbReference type="NCBI Taxonomy" id="143232"/>
    <lineage>
        <taxon>Eukaryota</taxon>
        <taxon>Fungi</taxon>
        <taxon>Dikarya</taxon>
        <taxon>Basidiomycota</taxon>
        <taxon>Agaricomycotina</taxon>
        <taxon>Tremellomycetes</taxon>
        <taxon>Trichosporonales</taxon>
        <taxon>Trichosporonaceae</taxon>
        <taxon>Vanrija</taxon>
    </lineage>
</organism>
<evidence type="ECO:0000313" key="3">
    <source>
        <dbReference type="EMBL" id="WOO81635.1"/>
    </source>
</evidence>
<gene>
    <name evidence="3" type="ORF">LOC62_03G005158</name>
</gene>
<dbReference type="Gene3D" id="1.20.1280.50">
    <property type="match status" value="1"/>
</dbReference>